<dbReference type="KEGG" id="salo:EF888_14595"/>
<dbReference type="GO" id="GO:0050660">
    <property type="term" value="F:flavin adenine dinucleotide binding"/>
    <property type="evidence" value="ECO:0007669"/>
    <property type="project" value="TreeGrafter"/>
</dbReference>
<evidence type="ECO:0000259" key="5">
    <source>
        <dbReference type="Pfam" id="PF00205"/>
    </source>
</evidence>
<evidence type="ECO:0000256" key="1">
    <source>
        <dbReference type="ARBA" id="ARBA00007812"/>
    </source>
</evidence>
<dbReference type="InterPro" id="IPR000399">
    <property type="entry name" value="TPP-bd_CS"/>
</dbReference>
<dbReference type="GO" id="GO:0003984">
    <property type="term" value="F:acetolactate synthase activity"/>
    <property type="evidence" value="ECO:0007669"/>
    <property type="project" value="TreeGrafter"/>
</dbReference>
<dbReference type="InterPro" id="IPR045229">
    <property type="entry name" value="TPP_enz"/>
</dbReference>
<name>A0A316G1C0_9RHOB</name>
<gene>
    <name evidence="8" type="ORF">C8D95_11143</name>
</gene>
<keyword evidence="9" id="KW-1185">Reference proteome</keyword>
<dbReference type="GO" id="GO:0000287">
    <property type="term" value="F:magnesium ion binding"/>
    <property type="evidence" value="ECO:0007669"/>
    <property type="project" value="InterPro"/>
</dbReference>
<dbReference type="Pfam" id="PF02775">
    <property type="entry name" value="TPP_enzyme_C"/>
    <property type="match status" value="1"/>
</dbReference>
<dbReference type="InterPro" id="IPR012000">
    <property type="entry name" value="Thiamin_PyroP_enz_cen_dom"/>
</dbReference>
<keyword evidence="3 4" id="KW-0786">Thiamine pyrophosphate</keyword>
<dbReference type="OrthoDB" id="4494979at2"/>
<evidence type="ECO:0000256" key="4">
    <source>
        <dbReference type="RuleBase" id="RU362132"/>
    </source>
</evidence>
<dbReference type="PANTHER" id="PTHR18968:SF120">
    <property type="entry name" value="ACETOLACTATE SYNTHASE LARGE SUBUNIT"/>
    <property type="match status" value="1"/>
</dbReference>
<evidence type="ECO:0000256" key="3">
    <source>
        <dbReference type="ARBA" id="ARBA00023052"/>
    </source>
</evidence>
<organism evidence="8 9">
    <name type="scientific">Silicimonas algicola</name>
    <dbReference type="NCBI Taxonomy" id="1826607"/>
    <lineage>
        <taxon>Bacteria</taxon>
        <taxon>Pseudomonadati</taxon>
        <taxon>Pseudomonadota</taxon>
        <taxon>Alphaproteobacteria</taxon>
        <taxon>Rhodobacterales</taxon>
        <taxon>Paracoccaceae</taxon>
    </lineage>
</organism>
<dbReference type="PROSITE" id="PS00187">
    <property type="entry name" value="TPP_ENZYMES"/>
    <property type="match status" value="1"/>
</dbReference>
<accession>A0A316G1C0</accession>
<dbReference type="Gene3D" id="3.40.50.1220">
    <property type="entry name" value="TPP-binding domain"/>
    <property type="match status" value="1"/>
</dbReference>
<dbReference type="Pfam" id="PF02776">
    <property type="entry name" value="TPP_enzyme_N"/>
    <property type="match status" value="1"/>
</dbReference>
<dbReference type="Gene3D" id="3.40.50.970">
    <property type="match status" value="2"/>
</dbReference>
<dbReference type="GO" id="GO:0009097">
    <property type="term" value="P:isoleucine biosynthetic process"/>
    <property type="evidence" value="ECO:0007669"/>
    <property type="project" value="TreeGrafter"/>
</dbReference>
<dbReference type="SUPFAM" id="SSF52518">
    <property type="entry name" value="Thiamin diphosphate-binding fold (THDP-binding)"/>
    <property type="match status" value="2"/>
</dbReference>
<evidence type="ECO:0000313" key="8">
    <source>
        <dbReference type="EMBL" id="PWK54608.1"/>
    </source>
</evidence>
<dbReference type="Proteomes" id="UP000245390">
    <property type="component" value="Unassembled WGS sequence"/>
</dbReference>
<dbReference type="GO" id="GO:0005948">
    <property type="term" value="C:acetolactate synthase complex"/>
    <property type="evidence" value="ECO:0007669"/>
    <property type="project" value="TreeGrafter"/>
</dbReference>
<feature type="domain" description="Thiamine pyrophosphate enzyme central" evidence="5">
    <location>
        <begin position="199"/>
        <end position="337"/>
    </location>
</feature>
<reference evidence="8 9" key="1">
    <citation type="submission" date="2018-05" db="EMBL/GenBank/DDBJ databases">
        <title>Genomic Encyclopedia of Type Strains, Phase IV (KMG-IV): sequencing the most valuable type-strain genomes for metagenomic binning, comparative biology and taxonomic classification.</title>
        <authorList>
            <person name="Goeker M."/>
        </authorList>
    </citation>
    <scope>NUCLEOTIDE SEQUENCE [LARGE SCALE GENOMIC DNA]</scope>
    <source>
        <strain evidence="8 9">DSM 103371</strain>
    </source>
</reference>
<dbReference type="AlphaFoldDB" id="A0A316G1C0"/>
<dbReference type="NCBIfam" id="NF006052">
    <property type="entry name" value="PRK08199.1"/>
    <property type="match status" value="1"/>
</dbReference>
<dbReference type="GO" id="GO:0030976">
    <property type="term" value="F:thiamine pyrophosphate binding"/>
    <property type="evidence" value="ECO:0007669"/>
    <property type="project" value="InterPro"/>
</dbReference>
<sequence>MSRETRLSNSKLRAAEVLRDTLDALGADRIFCVPGESYLAFLDALHGFSGIDTVVCRHEGGAGLMAVADAKLTGAPGVVAVSRGPGATNASIAVHLAEQDAVPLILLVGQVARDERGRGAFQEVDYGRMFGSIAKGVWEVTEAGMLAETVVRAWRLSLAGTPGPVVLALPEDMLSDECPAPTGVAPSAPARTGPGDDEIARAAALLSRSQRPLVIAGSGLDRPAARAALARLAEAHGIPVAPTFKHQEIFDNGSPLFAGHLGFKIPARHVEVLSEADLILAIGTRLGDVPTQGYTLPLAPDPRQPLIHVWPDANVLGRVFRTDLAVPCDASAFCEALARMTLGAPPERADWARRANASARDLSAARPQASDDGLDFGIVVRELARQAPRDAIVVTDAGNFSSWVHQCWPWDGTQQAIGAAGGAMGLGVPGSVAAALRHPGRCVIGFVGDGGVMMTGNELATAAVCGVAPKIVISDNGTYGTIRLHQERDYPNRVSGTDLRNPDFAVWARSFGAADFALGLGDDVAGTVSAFLGETRMAVLTVRSSAEAISAFTTISGLHERQRG</sequence>
<feature type="domain" description="Thiamine pyrophosphate enzyme N-terminal TPP-binding" evidence="7">
    <location>
        <begin position="13"/>
        <end position="126"/>
    </location>
</feature>
<comment type="similarity">
    <text evidence="1 4">Belongs to the TPP enzyme family.</text>
</comment>
<evidence type="ECO:0000313" key="9">
    <source>
        <dbReference type="Proteomes" id="UP000245390"/>
    </source>
</evidence>
<dbReference type="PANTHER" id="PTHR18968">
    <property type="entry name" value="THIAMINE PYROPHOSPHATE ENZYMES"/>
    <property type="match status" value="1"/>
</dbReference>
<dbReference type="EMBL" id="QGGV01000011">
    <property type="protein sequence ID" value="PWK54608.1"/>
    <property type="molecule type" value="Genomic_DNA"/>
</dbReference>
<dbReference type="Pfam" id="PF00205">
    <property type="entry name" value="TPP_enzyme_M"/>
    <property type="match status" value="1"/>
</dbReference>
<evidence type="ECO:0000259" key="6">
    <source>
        <dbReference type="Pfam" id="PF02775"/>
    </source>
</evidence>
<dbReference type="GO" id="GO:0009099">
    <property type="term" value="P:L-valine biosynthetic process"/>
    <property type="evidence" value="ECO:0007669"/>
    <property type="project" value="TreeGrafter"/>
</dbReference>
<comment type="caution">
    <text evidence="8">The sequence shown here is derived from an EMBL/GenBank/DDBJ whole genome shotgun (WGS) entry which is preliminary data.</text>
</comment>
<dbReference type="InterPro" id="IPR029035">
    <property type="entry name" value="DHS-like_NAD/FAD-binding_dom"/>
</dbReference>
<dbReference type="CDD" id="cd07035">
    <property type="entry name" value="TPP_PYR_POX_like"/>
    <property type="match status" value="1"/>
</dbReference>
<dbReference type="InterPro" id="IPR011766">
    <property type="entry name" value="TPP_enzyme_TPP-bd"/>
</dbReference>
<feature type="domain" description="Thiamine pyrophosphate enzyme TPP-binding" evidence="6">
    <location>
        <begin position="396"/>
        <end position="541"/>
    </location>
</feature>
<protein>
    <submittedName>
        <fullName evidence="8">Acetolactate synthase-1/2/3 large subunit</fullName>
    </submittedName>
</protein>
<dbReference type="SUPFAM" id="SSF52467">
    <property type="entry name" value="DHS-like NAD/FAD-binding domain"/>
    <property type="match status" value="1"/>
</dbReference>
<keyword evidence="2" id="KW-0808">Transferase</keyword>
<proteinExistence type="inferred from homology"/>
<dbReference type="CDD" id="cd00568">
    <property type="entry name" value="TPP_enzymes"/>
    <property type="match status" value="1"/>
</dbReference>
<evidence type="ECO:0000256" key="2">
    <source>
        <dbReference type="ARBA" id="ARBA00022679"/>
    </source>
</evidence>
<dbReference type="InterPro" id="IPR012001">
    <property type="entry name" value="Thiamin_PyroP_enz_TPP-bd_dom"/>
</dbReference>
<dbReference type="InterPro" id="IPR029061">
    <property type="entry name" value="THDP-binding"/>
</dbReference>
<evidence type="ECO:0000259" key="7">
    <source>
        <dbReference type="Pfam" id="PF02776"/>
    </source>
</evidence>